<dbReference type="AlphaFoldDB" id="A0A447KVH0"/>
<protein>
    <recommendedName>
        <fullName evidence="3">Enoyl-CoA hydratase</fullName>
    </recommendedName>
</protein>
<accession>A0A447KVH0</accession>
<name>A0A447KVH0_SEROD</name>
<dbReference type="Proteomes" id="UP000281391">
    <property type="component" value="Chromosome"/>
</dbReference>
<gene>
    <name evidence="1" type="ORF">NCTC11214_03718</name>
</gene>
<dbReference type="EMBL" id="LR134117">
    <property type="protein sequence ID" value="VDZ61343.1"/>
    <property type="molecule type" value="Genomic_DNA"/>
</dbReference>
<evidence type="ECO:0000313" key="1">
    <source>
        <dbReference type="EMBL" id="VDZ61343.1"/>
    </source>
</evidence>
<dbReference type="KEGG" id="sof:NCTC11214_03718"/>
<proteinExistence type="predicted"/>
<sequence>MDNALILSQLDAGVLTITLNRADRLNSFQ</sequence>
<organism evidence="1 2">
    <name type="scientific">Serratia odorifera</name>
    <dbReference type="NCBI Taxonomy" id="618"/>
    <lineage>
        <taxon>Bacteria</taxon>
        <taxon>Pseudomonadati</taxon>
        <taxon>Pseudomonadota</taxon>
        <taxon>Gammaproteobacteria</taxon>
        <taxon>Enterobacterales</taxon>
        <taxon>Yersiniaceae</taxon>
        <taxon>Serratia</taxon>
    </lineage>
</organism>
<evidence type="ECO:0000313" key="2">
    <source>
        <dbReference type="Proteomes" id="UP000281391"/>
    </source>
</evidence>
<reference evidence="1 2" key="1">
    <citation type="submission" date="2018-12" db="EMBL/GenBank/DDBJ databases">
        <authorList>
            <consortium name="Pathogen Informatics"/>
        </authorList>
    </citation>
    <scope>NUCLEOTIDE SEQUENCE [LARGE SCALE GENOMIC DNA]</scope>
    <source>
        <strain evidence="1 2">NCTC11214</strain>
    </source>
</reference>
<evidence type="ECO:0008006" key="3">
    <source>
        <dbReference type="Google" id="ProtNLM"/>
    </source>
</evidence>